<dbReference type="PROSITE" id="PS51063">
    <property type="entry name" value="HTH_CRP_2"/>
    <property type="match status" value="1"/>
</dbReference>
<dbReference type="Gene3D" id="2.60.120.10">
    <property type="entry name" value="Jelly Rolls"/>
    <property type="match status" value="1"/>
</dbReference>
<keyword evidence="1" id="KW-0805">Transcription regulation</keyword>
<dbReference type="InterPro" id="IPR012318">
    <property type="entry name" value="HTH_CRP"/>
</dbReference>
<feature type="compositionally biased region" description="Polar residues" evidence="4">
    <location>
        <begin position="1"/>
        <end position="13"/>
    </location>
</feature>
<dbReference type="InterPro" id="IPR000595">
    <property type="entry name" value="cNMP-bd_dom"/>
</dbReference>
<dbReference type="PANTHER" id="PTHR24567">
    <property type="entry name" value="CRP FAMILY TRANSCRIPTIONAL REGULATORY PROTEIN"/>
    <property type="match status" value="1"/>
</dbReference>
<dbReference type="SUPFAM" id="SSF46785">
    <property type="entry name" value="Winged helix' DNA-binding domain"/>
    <property type="match status" value="1"/>
</dbReference>
<name>A0A6G9YBR7_9NOCA</name>
<evidence type="ECO:0000256" key="3">
    <source>
        <dbReference type="ARBA" id="ARBA00023163"/>
    </source>
</evidence>
<organism evidence="7 8">
    <name type="scientific">Nocardia arthritidis</name>
    <dbReference type="NCBI Taxonomy" id="228602"/>
    <lineage>
        <taxon>Bacteria</taxon>
        <taxon>Bacillati</taxon>
        <taxon>Actinomycetota</taxon>
        <taxon>Actinomycetes</taxon>
        <taxon>Mycobacteriales</taxon>
        <taxon>Nocardiaceae</taxon>
        <taxon>Nocardia</taxon>
    </lineage>
</organism>
<dbReference type="InterPro" id="IPR036390">
    <property type="entry name" value="WH_DNA-bd_sf"/>
</dbReference>
<evidence type="ECO:0000259" key="6">
    <source>
        <dbReference type="PROSITE" id="PS51063"/>
    </source>
</evidence>
<dbReference type="EMBL" id="CP046172">
    <property type="protein sequence ID" value="QIS10580.1"/>
    <property type="molecule type" value="Genomic_DNA"/>
</dbReference>
<dbReference type="PANTHER" id="PTHR24567:SF74">
    <property type="entry name" value="HTH-TYPE TRANSCRIPTIONAL REGULATOR ARCR"/>
    <property type="match status" value="1"/>
</dbReference>
<dbReference type="SUPFAM" id="SSF51206">
    <property type="entry name" value="cAMP-binding domain-like"/>
    <property type="match status" value="1"/>
</dbReference>
<keyword evidence="2" id="KW-0238">DNA-binding</keyword>
<dbReference type="SMART" id="SM00419">
    <property type="entry name" value="HTH_CRP"/>
    <property type="match status" value="1"/>
</dbReference>
<dbReference type="KEGG" id="nah:F5544_13455"/>
<dbReference type="InterPro" id="IPR050397">
    <property type="entry name" value="Env_Response_Regulators"/>
</dbReference>
<feature type="region of interest" description="Disordered" evidence="4">
    <location>
        <begin position="1"/>
        <end position="22"/>
    </location>
</feature>
<dbReference type="GO" id="GO:0003700">
    <property type="term" value="F:DNA-binding transcription factor activity"/>
    <property type="evidence" value="ECO:0007669"/>
    <property type="project" value="TreeGrafter"/>
</dbReference>
<dbReference type="InterPro" id="IPR014710">
    <property type="entry name" value="RmlC-like_jellyroll"/>
</dbReference>
<dbReference type="Pfam" id="PF00027">
    <property type="entry name" value="cNMP_binding"/>
    <property type="match status" value="1"/>
</dbReference>
<dbReference type="Pfam" id="PF13545">
    <property type="entry name" value="HTH_Crp_2"/>
    <property type="match status" value="1"/>
</dbReference>
<evidence type="ECO:0000313" key="8">
    <source>
        <dbReference type="Proteomes" id="UP000503540"/>
    </source>
</evidence>
<evidence type="ECO:0000256" key="1">
    <source>
        <dbReference type="ARBA" id="ARBA00023015"/>
    </source>
</evidence>
<dbReference type="SMART" id="SM00100">
    <property type="entry name" value="cNMP"/>
    <property type="match status" value="1"/>
</dbReference>
<gene>
    <name evidence="7" type="ORF">F5544_13455</name>
</gene>
<evidence type="ECO:0000313" key="7">
    <source>
        <dbReference type="EMBL" id="QIS10580.1"/>
    </source>
</evidence>
<dbReference type="CDD" id="cd00038">
    <property type="entry name" value="CAP_ED"/>
    <property type="match status" value="1"/>
</dbReference>
<sequence length="261" mass="28454">MAARLSNTMNRPTSGDAMNRSERPLTHLLRAFGGESFSEDQLRQAAWIARCVGRGDAAPLRPDDLVALADLLETQSLPSGSAVFTVRKPADGVWIVRQGRLELSVGSGRHRAVVDVLRPGDVDGDIPLLLDMPLMYTARTLTDATCLYLSRAAFEKLLAGYPTIARRWLSSVAQRTAATQTRLISILGRPLTAQVAQLLLDESVDGSVQLAQRTLAAMLGVQRPSLNKILKEFERDGLIGIGYAAIDVKDPDRLGDIRRRA</sequence>
<dbReference type="AlphaFoldDB" id="A0A6G9YBR7"/>
<evidence type="ECO:0000256" key="4">
    <source>
        <dbReference type="SAM" id="MobiDB-lite"/>
    </source>
</evidence>
<dbReference type="GO" id="GO:0003677">
    <property type="term" value="F:DNA binding"/>
    <property type="evidence" value="ECO:0007669"/>
    <property type="project" value="UniProtKB-KW"/>
</dbReference>
<proteinExistence type="predicted"/>
<protein>
    <submittedName>
        <fullName evidence="7">Cyclic nucleotide-binding domain-containing protein</fullName>
    </submittedName>
</protein>
<accession>A0A6G9YBR7</accession>
<evidence type="ECO:0000259" key="5">
    <source>
        <dbReference type="PROSITE" id="PS50042"/>
    </source>
</evidence>
<feature type="domain" description="Cyclic nucleotide-binding" evidence="5">
    <location>
        <begin position="60"/>
        <end position="175"/>
    </location>
</feature>
<dbReference type="GO" id="GO:0005829">
    <property type="term" value="C:cytosol"/>
    <property type="evidence" value="ECO:0007669"/>
    <property type="project" value="TreeGrafter"/>
</dbReference>
<dbReference type="InterPro" id="IPR018490">
    <property type="entry name" value="cNMP-bd_dom_sf"/>
</dbReference>
<dbReference type="Proteomes" id="UP000503540">
    <property type="component" value="Chromosome"/>
</dbReference>
<feature type="domain" description="HTH crp-type" evidence="6">
    <location>
        <begin position="189"/>
        <end position="252"/>
    </location>
</feature>
<keyword evidence="3" id="KW-0804">Transcription</keyword>
<dbReference type="PROSITE" id="PS50042">
    <property type="entry name" value="CNMP_BINDING_3"/>
    <property type="match status" value="1"/>
</dbReference>
<evidence type="ECO:0000256" key="2">
    <source>
        <dbReference type="ARBA" id="ARBA00023125"/>
    </source>
</evidence>
<reference evidence="7 8" key="1">
    <citation type="journal article" date="2019" name="ACS Chem. Biol.">
        <title>Identification and Mobilization of a Cryptic Antibiotic Biosynthesis Gene Locus from a Human-Pathogenic Nocardia Isolate.</title>
        <authorList>
            <person name="Herisse M."/>
            <person name="Ishida K."/>
            <person name="Porter J.L."/>
            <person name="Howden B."/>
            <person name="Hertweck C."/>
            <person name="Stinear T.P."/>
            <person name="Pidot S.J."/>
        </authorList>
    </citation>
    <scope>NUCLEOTIDE SEQUENCE [LARGE SCALE GENOMIC DNA]</scope>
    <source>
        <strain evidence="7 8">AUSMDU00012717</strain>
    </source>
</reference>
<keyword evidence="8" id="KW-1185">Reference proteome</keyword>